<gene>
    <name evidence="2" type="ORF">Tco_1045467</name>
</gene>
<feature type="domain" description="Reverse transcriptase Ty1/copia-type" evidence="1">
    <location>
        <begin position="124"/>
        <end position="192"/>
    </location>
</feature>
<evidence type="ECO:0000313" key="3">
    <source>
        <dbReference type="Proteomes" id="UP001151760"/>
    </source>
</evidence>
<evidence type="ECO:0000313" key="2">
    <source>
        <dbReference type="EMBL" id="GJT78742.1"/>
    </source>
</evidence>
<evidence type="ECO:0000259" key="1">
    <source>
        <dbReference type="Pfam" id="PF07727"/>
    </source>
</evidence>
<dbReference type="EMBL" id="BQNB010018830">
    <property type="protein sequence ID" value="GJT78742.1"/>
    <property type="molecule type" value="Genomic_DNA"/>
</dbReference>
<name>A0ABQ5GV15_9ASTR</name>
<organism evidence="2 3">
    <name type="scientific">Tanacetum coccineum</name>
    <dbReference type="NCBI Taxonomy" id="301880"/>
    <lineage>
        <taxon>Eukaryota</taxon>
        <taxon>Viridiplantae</taxon>
        <taxon>Streptophyta</taxon>
        <taxon>Embryophyta</taxon>
        <taxon>Tracheophyta</taxon>
        <taxon>Spermatophyta</taxon>
        <taxon>Magnoliopsida</taxon>
        <taxon>eudicotyledons</taxon>
        <taxon>Gunneridae</taxon>
        <taxon>Pentapetalae</taxon>
        <taxon>asterids</taxon>
        <taxon>campanulids</taxon>
        <taxon>Asterales</taxon>
        <taxon>Asteraceae</taxon>
        <taxon>Asteroideae</taxon>
        <taxon>Anthemideae</taxon>
        <taxon>Anthemidinae</taxon>
        <taxon>Tanacetum</taxon>
    </lineage>
</organism>
<accession>A0ABQ5GV15</accession>
<keyword evidence="3" id="KW-1185">Reference proteome</keyword>
<dbReference type="Pfam" id="PF07727">
    <property type="entry name" value="RVT_2"/>
    <property type="match status" value="1"/>
</dbReference>
<reference evidence="2" key="2">
    <citation type="submission" date="2022-01" db="EMBL/GenBank/DDBJ databases">
        <authorList>
            <person name="Yamashiro T."/>
            <person name="Shiraishi A."/>
            <person name="Satake H."/>
            <person name="Nakayama K."/>
        </authorList>
    </citation>
    <scope>NUCLEOTIDE SEQUENCE</scope>
</reference>
<proteinExistence type="predicted"/>
<protein>
    <submittedName>
        <fullName evidence="2">Retrovirus-related pol polyprotein from transposon TNT 1-94</fullName>
    </submittedName>
</protein>
<reference evidence="2" key="1">
    <citation type="journal article" date="2022" name="Int. J. Mol. Sci.">
        <title>Draft Genome of Tanacetum Coccineum: Genomic Comparison of Closely Related Tanacetum-Family Plants.</title>
        <authorList>
            <person name="Yamashiro T."/>
            <person name="Shiraishi A."/>
            <person name="Nakayama K."/>
            <person name="Satake H."/>
        </authorList>
    </citation>
    <scope>NUCLEOTIDE SEQUENCE</scope>
</reference>
<comment type="caution">
    <text evidence="2">The sequence shown here is derived from an EMBL/GenBank/DDBJ whole genome shotgun (WGS) entry which is preliminary data.</text>
</comment>
<dbReference type="InterPro" id="IPR013103">
    <property type="entry name" value="RVT_2"/>
</dbReference>
<dbReference type="Proteomes" id="UP001151760">
    <property type="component" value="Unassembled WGS sequence"/>
</dbReference>
<sequence>MLASSQKHLLLASPPKWCRNRRKSRTVIEARPHNFIYAKEAPYYFMGQKQFLPHVTPKIVPSYGLKTPYELLHDKLSDLSFFHVFGALCYPTNNIEPKTYKDALTQSYWIEAMQEELNEFERLKFWELVPCLDKVMVITLKCIYKVKLDEIGGILKNKARLVARRFRQEEGNDFEESFAPVARLDAIRIFLAKLLI</sequence>